<dbReference type="Proteomes" id="UP000199031">
    <property type="component" value="Unassembled WGS sequence"/>
</dbReference>
<evidence type="ECO:0000313" key="1">
    <source>
        <dbReference type="EMBL" id="SFQ23450.1"/>
    </source>
</evidence>
<accession>A0A1I5WUT2</accession>
<dbReference type="RefSeq" id="WP_090658856.1">
    <property type="nucleotide sequence ID" value="NZ_FOXQ01000007.1"/>
</dbReference>
<dbReference type="EMBL" id="FOXQ01000007">
    <property type="protein sequence ID" value="SFQ23450.1"/>
    <property type="molecule type" value="Genomic_DNA"/>
</dbReference>
<dbReference type="AlphaFoldDB" id="A0A1I5WUT2"/>
<proteinExistence type="predicted"/>
<evidence type="ECO:0000313" key="2">
    <source>
        <dbReference type="Proteomes" id="UP000199031"/>
    </source>
</evidence>
<sequence length="93" mass="11303">MKYDIKLFKQELKHFFKQYEIEYRHFPEGDFGELQEVVFENKFKVGAIQFWGMDYLAIQLFDYQTQEMLINIIFEPDQDAQKEKGLQNLVNLI</sequence>
<gene>
    <name evidence="1" type="ORF">SAMN05444277_10715</name>
</gene>
<organism evidence="1 2">
    <name type="scientific">Parafilimonas terrae</name>
    <dbReference type="NCBI Taxonomy" id="1465490"/>
    <lineage>
        <taxon>Bacteria</taxon>
        <taxon>Pseudomonadati</taxon>
        <taxon>Bacteroidota</taxon>
        <taxon>Chitinophagia</taxon>
        <taxon>Chitinophagales</taxon>
        <taxon>Chitinophagaceae</taxon>
        <taxon>Parafilimonas</taxon>
    </lineage>
</organism>
<protein>
    <submittedName>
        <fullName evidence="1">Uncharacterized protein</fullName>
    </submittedName>
</protein>
<name>A0A1I5WUT2_9BACT</name>
<dbReference type="OrthoDB" id="885718at2"/>
<reference evidence="1 2" key="1">
    <citation type="submission" date="2016-10" db="EMBL/GenBank/DDBJ databases">
        <authorList>
            <person name="de Groot N.N."/>
        </authorList>
    </citation>
    <scope>NUCLEOTIDE SEQUENCE [LARGE SCALE GENOMIC DNA]</scope>
    <source>
        <strain evidence="1 2">DSM 28286</strain>
    </source>
</reference>
<keyword evidence="2" id="KW-1185">Reference proteome</keyword>
<dbReference type="STRING" id="1465490.SAMN05444277_10715"/>